<evidence type="ECO:0000256" key="4">
    <source>
        <dbReference type="ARBA" id="ARBA00022603"/>
    </source>
</evidence>
<name>A0AA89BT47_PINIB</name>
<keyword evidence="12" id="KW-1185">Reference proteome</keyword>
<comment type="function">
    <text evidence="8">S-adenosyl-L-methionine-dependent methyltransferase that mediates RNA cap1 2'-O-ribose methylation to the 5'-cap structure of RNAs. Methylates the ribose of the first nucleotide of a m(7)GpppG-capped mRNA to produce m(7)GpppNmp (cap1).</text>
</comment>
<dbReference type="InterPro" id="IPR001202">
    <property type="entry name" value="WW_dom"/>
</dbReference>
<keyword evidence="5 8" id="KW-0507">mRNA processing</keyword>
<comment type="catalytic activity">
    <reaction evidence="7 8">
        <text>a 5'-end (N(7)-methyl 5'-triphosphoguanosine)-ribonucleoside in mRNA + S-adenosyl-L-methionine = a 5'-end (N(7)-methyl 5'-triphosphoguanosine)-(2'-O-methyl-ribonucleoside) in mRNA + S-adenosyl-L-homocysteine + H(+)</text>
        <dbReference type="Rhea" id="RHEA:67020"/>
        <dbReference type="Rhea" id="RHEA-COMP:17167"/>
        <dbReference type="Rhea" id="RHEA-COMP:17168"/>
        <dbReference type="ChEBI" id="CHEBI:15378"/>
        <dbReference type="ChEBI" id="CHEBI:57856"/>
        <dbReference type="ChEBI" id="CHEBI:59789"/>
        <dbReference type="ChEBI" id="CHEBI:156461"/>
        <dbReference type="ChEBI" id="CHEBI:167609"/>
        <dbReference type="EC" id="2.1.1.57"/>
    </reaction>
</comment>
<dbReference type="Pfam" id="PF01728">
    <property type="entry name" value="FtsJ"/>
    <property type="match status" value="1"/>
</dbReference>
<organism evidence="11 12">
    <name type="scientific">Pinctada imbricata</name>
    <name type="common">Atlantic pearl-oyster</name>
    <name type="synonym">Pinctada martensii</name>
    <dbReference type="NCBI Taxonomy" id="66713"/>
    <lineage>
        <taxon>Eukaryota</taxon>
        <taxon>Metazoa</taxon>
        <taxon>Spiralia</taxon>
        <taxon>Lophotrochozoa</taxon>
        <taxon>Mollusca</taxon>
        <taxon>Bivalvia</taxon>
        <taxon>Autobranchia</taxon>
        <taxon>Pteriomorphia</taxon>
        <taxon>Pterioida</taxon>
        <taxon>Pterioidea</taxon>
        <taxon>Pteriidae</taxon>
        <taxon>Pinctada</taxon>
    </lineage>
</organism>
<dbReference type="Gene3D" id="3.40.50.12760">
    <property type="match status" value="1"/>
</dbReference>
<evidence type="ECO:0000313" key="12">
    <source>
        <dbReference type="Proteomes" id="UP001186944"/>
    </source>
</evidence>
<comment type="function">
    <text evidence="1">S-adenosyl-L-methionine-dependent methyltransferase that mediates mRNA cap1 2'-O-ribose methylation to the 5'-cap structure of mRNAs. Methylates the ribose of the first nucleotide of a m(7)GpppG-capped mRNA and small nuclear RNA (snRNA) to produce m(7)GpppRm (cap1). Displays a preference for cap0 transcripts. Cap1 modification is linked to higher levels of translation. May be involved in the interferon response pathway.</text>
</comment>
<dbReference type="GO" id="GO:0032259">
    <property type="term" value="P:methylation"/>
    <property type="evidence" value="ECO:0007669"/>
    <property type="project" value="UniProtKB-KW"/>
</dbReference>
<dbReference type="InterPro" id="IPR002877">
    <property type="entry name" value="RNA_MeTrfase_FtsJ_dom"/>
</dbReference>
<protein>
    <recommendedName>
        <fullName evidence="3 8">Cap-specific mRNA (nucleoside-2'-O-)-methyltransferase 1</fullName>
        <ecNumber evidence="2 8">2.1.1.57</ecNumber>
    </recommendedName>
    <alternativeName>
        <fullName evidence="8">Cap1 2'O-ribose methyltransferase 1</fullName>
    </alternativeName>
</protein>
<dbReference type="PANTHER" id="PTHR16121">
    <property type="entry name" value="CAP-SPECIFIC MRNA (NUCLEOSIDE-2'-O-)-METHYLTRANSFERASE 1-RELATED"/>
    <property type="match status" value="1"/>
</dbReference>
<evidence type="ECO:0000256" key="9">
    <source>
        <dbReference type="SAM" id="MobiDB-lite"/>
    </source>
</evidence>
<dbReference type="SMART" id="SM00456">
    <property type="entry name" value="WW"/>
    <property type="match status" value="1"/>
</dbReference>
<keyword evidence="8" id="KW-0506">mRNA capping</keyword>
<dbReference type="Proteomes" id="UP001186944">
    <property type="component" value="Unassembled WGS sequence"/>
</dbReference>
<accession>A0AA89BT47</accession>
<keyword evidence="8" id="KW-0539">Nucleus</keyword>
<reference evidence="11" key="1">
    <citation type="submission" date="2019-08" db="EMBL/GenBank/DDBJ databases">
        <title>The improved chromosome-level genome for the pearl oyster Pinctada fucata martensii using PacBio sequencing and Hi-C.</title>
        <authorList>
            <person name="Zheng Z."/>
        </authorList>
    </citation>
    <scope>NUCLEOTIDE SEQUENCE</scope>
    <source>
        <strain evidence="11">ZZ-2019</strain>
        <tissue evidence="11">Adductor muscle</tissue>
    </source>
</reference>
<dbReference type="CDD" id="cd00201">
    <property type="entry name" value="WW"/>
    <property type="match status" value="1"/>
</dbReference>
<dbReference type="Pfam" id="PF01585">
    <property type="entry name" value="G-patch"/>
    <property type="match status" value="1"/>
</dbReference>
<proteinExistence type="predicted"/>
<dbReference type="GO" id="GO:0005634">
    <property type="term" value="C:nucleus"/>
    <property type="evidence" value="ECO:0007669"/>
    <property type="project" value="UniProtKB-SubCell"/>
</dbReference>
<evidence type="ECO:0000256" key="8">
    <source>
        <dbReference type="RuleBase" id="RU368012"/>
    </source>
</evidence>
<evidence type="ECO:0000313" key="11">
    <source>
        <dbReference type="EMBL" id="KAK3093430.1"/>
    </source>
</evidence>
<dbReference type="GO" id="GO:0016556">
    <property type="term" value="P:mRNA modification"/>
    <property type="evidence" value="ECO:0007669"/>
    <property type="project" value="UniProtKB-UniRule"/>
</dbReference>
<dbReference type="AlphaFoldDB" id="A0AA89BT47"/>
<evidence type="ECO:0000259" key="10">
    <source>
        <dbReference type="PROSITE" id="PS51613"/>
    </source>
</evidence>
<dbReference type="GO" id="GO:0006370">
    <property type="term" value="P:7-methylguanosine mRNA capping"/>
    <property type="evidence" value="ECO:0007669"/>
    <property type="project" value="UniProtKB-UniRule"/>
</dbReference>
<dbReference type="PANTHER" id="PTHR16121:SF0">
    <property type="entry name" value="CAP-SPECIFIC MRNA (NUCLEOSIDE-2'-O-)-METHYLTRANSFERASE 1"/>
    <property type="match status" value="1"/>
</dbReference>
<keyword evidence="6 8" id="KW-0949">S-adenosyl-L-methionine</keyword>
<keyword evidence="4 8" id="KW-0489">Methyltransferase</keyword>
<dbReference type="InterPro" id="IPR025816">
    <property type="entry name" value="RrmJ-type_MeTrfase"/>
</dbReference>
<dbReference type="GO" id="GO:0004483">
    <property type="term" value="F:methyltransferase cap1 activity"/>
    <property type="evidence" value="ECO:0007669"/>
    <property type="project" value="UniProtKB-UniRule"/>
</dbReference>
<feature type="domain" description="RrmJ-type SAM-dependent 2'-O-MTase" evidence="10">
    <location>
        <begin position="194"/>
        <end position="411"/>
    </location>
</feature>
<dbReference type="InterPro" id="IPR050851">
    <property type="entry name" value="mRNA_Cap_2O-Ribose_MeTrfase"/>
</dbReference>
<dbReference type="EC" id="2.1.1.57" evidence="2 8"/>
<gene>
    <name evidence="11" type="ORF">FSP39_015634</name>
</gene>
<dbReference type="FunFam" id="3.40.50.12760:FF:000004">
    <property type="entry name" value="FtsJ-like methyltransferase"/>
    <property type="match status" value="1"/>
</dbReference>
<comment type="subcellular location">
    <subcellularLocation>
        <location evidence="8">Nucleus</location>
    </subcellularLocation>
</comment>
<dbReference type="EMBL" id="VSWD01000009">
    <property type="protein sequence ID" value="KAK3093430.1"/>
    <property type="molecule type" value="Genomic_DNA"/>
</dbReference>
<evidence type="ECO:0000256" key="3">
    <source>
        <dbReference type="ARBA" id="ARBA00021136"/>
    </source>
</evidence>
<evidence type="ECO:0000256" key="6">
    <source>
        <dbReference type="ARBA" id="ARBA00022691"/>
    </source>
</evidence>
<dbReference type="PROSITE" id="PS01159">
    <property type="entry name" value="WW_DOMAIN_1"/>
    <property type="match status" value="1"/>
</dbReference>
<comment type="caution">
    <text evidence="11">The sequence shown here is derived from an EMBL/GenBank/DDBJ whole genome shotgun (WGS) entry which is preliminary data.</text>
</comment>
<dbReference type="InterPro" id="IPR000467">
    <property type="entry name" value="G_patch_dom"/>
</dbReference>
<evidence type="ECO:0000256" key="1">
    <source>
        <dbReference type="ARBA" id="ARBA00002664"/>
    </source>
</evidence>
<dbReference type="PROSITE" id="PS51613">
    <property type="entry name" value="SAM_MT_RRMJ"/>
    <property type="match status" value="1"/>
</dbReference>
<dbReference type="GO" id="GO:0003676">
    <property type="term" value="F:nucleic acid binding"/>
    <property type="evidence" value="ECO:0007669"/>
    <property type="project" value="UniProtKB-UniRule"/>
</dbReference>
<feature type="region of interest" description="Disordered" evidence="9">
    <location>
        <begin position="22"/>
        <end position="53"/>
    </location>
</feature>
<sequence length="808" mass="93004">MISNKSDDKFRFYEVNYIVDSDSEEDGLQTDKRGREDGDTEGPPQKMARVEKKEGSEYSDFAAKMMGLGKHEQGRVEIVEASKQRGRRGLGLQIRGLEPSDNVDWDFTDDHAIIDEEVDWLPTCNLPVPSIEEMREWKVIGQKKLTIDDETKFCDPSVLKAVLSSKSIFDQLEGEELRRARTRSNPYETIRGAFFLNRAAMKMANMDAVLDFMFTNPKSSDGRPLIGHSDILYFADICAGPGGFSEYILWRMKGDSKGFGMTLKGPCDFKLMDFYAGPPEMFEPHYGVGGAEGDGDIFRAENQAEFIKFVKENTNGKGVHFVMADGGFSVEGQENIQEILSKQLYLCQFLVAISILAPEGHFVCKLFDLFTPFSNGLVYLMYRAFHSVSIYKPVTSRPANSERYIVCKNLRADADAVRQYMHEINLDLNKFSGVASNKDVSEIVPFDIMENDEEFSGYMFDSNNLLGQRQILNLRKIQAFTRNSDLRDDRQAETREKCLQKWQVPDEVRAAPPKQNPKTKFEELFQDEDMDFLYHNIEELSPDNLSVIKSPYDYRCYVLGGVERKRWYLLGLGRTHVFKWDGGGSGKWRKLSEDNLQLELPANTLMEVELVQEMKGEGMGQKRLMTIHALDALFLYGKDVRKLHYNERMEKLRKFVKCITKPTRSDLTQIVVPYVYRLEEIHQIFDKLEFRRVKGSSNPRLCYFPPDRLDSRCFLPSGVCIVKTVKEPWTIALSKSQGRKYFYNLHKRESRFDCPPDSIATVGDCKLHSLIWKFEEGVKIHEQQNFMPNPDKLSKDNIIDCVHRLVHR</sequence>
<evidence type="ECO:0000256" key="5">
    <source>
        <dbReference type="ARBA" id="ARBA00022664"/>
    </source>
</evidence>
<evidence type="ECO:0000256" key="2">
    <source>
        <dbReference type="ARBA" id="ARBA00011923"/>
    </source>
</evidence>
<keyword evidence="8" id="KW-0808">Transferase</keyword>
<dbReference type="GO" id="GO:0005737">
    <property type="term" value="C:cytoplasm"/>
    <property type="evidence" value="ECO:0007669"/>
    <property type="project" value="TreeGrafter"/>
</dbReference>
<dbReference type="InterPro" id="IPR029063">
    <property type="entry name" value="SAM-dependent_MTases_sf"/>
</dbReference>
<evidence type="ECO:0000256" key="7">
    <source>
        <dbReference type="ARBA" id="ARBA00049042"/>
    </source>
</evidence>
<dbReference type="SUPFAM" id="SSF53335">
    <property type="entry name" value="S-adenosyl-L-methionine-dependent methyltransferases"/>
    <property type="match status" value="1"/>
</dbReference>